<keyword evidence="2" id="KW-0732">Signal</keyword>
<dbReference type="Gene3D" id="2.160.20.80">
    <property type="entry name" value="E3 ubiquitin-protein ligase SopA"/>
    <property type="match status" value="1"/>
</dbReference>
<evidence type="ECO:0000256" key="1">
    <source>
        <dbReference type="SAM" id="MobiDB-lite"/>
    </source>
</evidence>
<feature type="signal peptide" evidence="2">
    <location>
        <begin position="1"/>
        <end position="21"/>
    </location>
</feature>
<gene>
    <name evidence="3" type="ORF">SAMN05216550_13624</name>
</gene>
<dbReference type="EMBL" id="FNZM01000036">
    <property type="protein sequence ID" value="SEK15289.1"/>
    <property type="molecule type" value="Genomic_DNA"/>
</dbReference>
<accession>A0AAQ1GPN8</accession>
<dbReference type="RefSeq" id="WP_390971864.1">
    <property type="nucleotide sequence ID" value="NZ_CAJMYE010000037.1"/>
</dbReference>
<evidence type="ECO:0000313" key="3">
    <source>
        <dbReference type="EMBL" id="SEK15289.1"/>
    </source>
</evidence>
<protein>
    <submittedName>
        <fullName evidence="3">Pentapeptide repeat-containing protein</fullName>
    </submittedName>
</protein>
<name>A0AAQ1GPN8_9BURK</name>
<organism evidence="3 4">
    <name type="scientific">Paraburkholderia tropica</name>
    <dbReference type="NCBI Taxonomy" id="92647"/>
    <lineage>
        <taxon>Bacteria</taxon>
        <taxon>Pseudomonadati</taxon>
        <taxon>Pseudomonadota</taxon>
        <taxon>Betaproteobacteria</taxon>
        <taxon>Burkholderiales</taxon>
        <taxon>Burkholderiaceae</taxon>
        <taxon>Paraburkholderia</taxon>
    </lineage>
</organism>
<dbReference type="SUPFAM" id="SSF141571">
    <property type="entry name" value="Pentapeptide repeat-like"/>
    <property type="match status" value="1"/>
</dbReference>
<dbReference type="InterPro" id="IPR001646">
    <property type="entry name" value="5peptide_repeat"/>
</dbReference>
<dbReference type="Proteomes" id="UP000183529">
    <property type="component" value="Unassembled WGS sequence"/>
</dbReference>
<reference evidence="3 4" key="1">
    <citation type="submission" date="2016-10" db="EMBL/GenBank/DDBJ databases">
        <authorList>
            <person name="Varghese N."/>
            <person name="Submissions S."/>
        </authorList>
    </citation>
    <scope>NUCLEOTIDE SEQUENCE [LARGE SCALE GENOMIC DNA]</scope>
    <source>
        <strain evidence="3 4">LMG 22274</strain>
    </source>
</reference>
<feature type="chain" id="PRO_5042934122" evidence="2">
    <location>
        <begin position="22"/>
        <end position="197"/>
    </location>
</feature>
<comment type="caution">
    <text evidence="3">The sequence shown here is derived from an EMBL/GenBank/DDBJ whole genome shotgun (WGS) entry which is preliminary data.</text>
</comment>
<dbReference type="Pfam" id="PF00805">
    <property type="entry name" value="Pentapeptide"/>
    <property type="match status" value="2"/>
</dbReference>
<evidence type="ECO:0000256" key="2">
    <source>
        <dbReference type="SAM" id="SignalP"/>
    </source>
</evidence>
<dbReference type="AlphaFoldDB" id="A0AAQ1GPN8"/>
<evidence type="ECO:0000313" key="4">
    <source>
        <dbReference type="Proteomes" id="UP000183529"/>
    </source>
</evidence>
<feature type="region of interest" description="Disordered" evidence="1">
    <location>
        <begin position="168"/>
        <end position="197"/>
    </location>
</feature>
<proteinExistence type="predicted"/>
<sequence length="197" mass="21693">MVSRRSIVVILLSCLSPYGVASTGRKNYRASCQTLQELGLTVKGKLPPMPDHRPQYDDSGPPGVSFFRTQVKDVDLSSLTVPRSFFGRSEIRNVSFENSDLSESTLCWNNFIEVNFSRSTLTQSDLRASMYVRVCFDKADLSGADLRLSSFKACSFVGANMTSAVASREQQASLPLSDEQRAQMSWRADEGEEPGGG</sequence>